<feature type="coiled-coil region" evidence="2">
    <location>
        <begin position="216"/>
        <end position="327"/>
    </location>
</feature>
<dbReference type="VEuPathDB" id="TriTrypDB:TCDM_00414"/>
<dbReference type="PANTHER" id="PTHR32083">
    <property type="entry name" value="CILIA AND FLAGELLA-ASSOCIATED PROTEIN 58-RELATED"/>
    <property type="match status" value="1"/>
</dbReference>
<dbReference type="PANTHER" id="PTHR32083:SF0">
    <property type="entry name" value="CILIA AND FLAGELLA-ASSOCIATED PROTEIN 58"/>
    <property type="match status" value="1"/>
</dbReference>
<sequence>MCVCLCFVFACFFFSFLICPNGCMHFSLSIYVYIFAWVHAEVCIFFYAEESAGRWCIREAHSQIYTHGRAEYGKKRRGRSRKHTMKQGDNKNKDGSKDLASPDTAHYTVVSLDSIEHHYVEVLRELAMEPQLEAFKDEYEKIHRLLRKSNDGEKRLLAKIKELQMDIEVHGTKVEAALKLSQEDEEVIATLRKEIEKAWSLADSAHAREKEGREHIQQLRKQVAELDALVEKSTRNTVSQAAYLRELILAKKQLEGERAVANSKVSQLLDEREAMRSNFERVQNDNEMARQQLEASLSSYQTLLDSLSDVQRVREGLEQQVRECRATSDRQMVEAEERKAAAEGLSAEESHLKVLAAEERDAVARMAKQLEEQQRRFKTEADRLAVAEAQNAEFKSEIPKLKATLKERQSEVVRLANALRKVRKSAEEQQVNMRRLVQTREDLVQKTEKLHNSIEEQLLVLETEEKELHLQELRLKKTIPEKTELIVNNSRTENERVAMEGNKVEEEGKRHNLALQLDQLLCENELLRKTVFELEQSQAKILDHGQHMALQYHQTVEQTRKYCDKARLLQQQLTDNEKRHKVQQDLLDRVSADRARTEKQLKESEMEWSMLRQRYATNDEEIQLLKMQLVAKEGALCRLHMVRRQLQRDISNAEQRASHLKDDVLNAHSRREALETEAHQLTHLISECDAEKSKYQSKFAALVNERNVLATQLIRRNEELRLLYSKIRLQESALEKGASEYDRQVRNIINTRDRLAELRLRCRLALVRLRYSEKLRIRKQSIEQELFTEQQRCRALVDDLQRPVHVHRWRRLEGDAPEVLDGIYKAQDLERQILKKHDMLAEKTQLLAKRTAEYDAIRRKLASLPGPELAEDLSLYKENLERREEQIEGMNAELQEVEQHADVLKEEVRQLLLELGDAKRRYFGAKHKNDLLRREQAVFRSTWGESSAIANIALAAASAHQQQQRLAGSGGGSSGKDSSNQQGVWLERPVGARRPCLWHTRTQMRRERMLQEARLVQALSSGAPAPNYPLQFRPQQRQFVGGGFALTR</sequence>
<dbReference type="EMBL" id="AYLP01000002">
    <property type="protein sequence ID" value="ESS70955.1"/>
    <property type="molecule type" value="Genomic_DNA"/>
</dbReference>
<evidence type="ECO:0000259" key="4">
    <source>
        <dbReference type="Pfam" id="PF21771"/>
    </source>
</evidence>
<dbReference type="Proteomes" id="UP000017861">
    <property type="component" value="Unassembled WGS sequence"/>
</dbReference>
<dbReference type="GO" id="GO:0005856">
    <property type="term" value="C:cytoskeleton"/>
    <property type="evidence" value="ECO:0007669"/>
    <property type="project" value="TreeGrafter"/>
</dbReference>
<accession>V5BCD1</accession>
<organism evidence="5 6">
    <name type="scientific">Trypanosoma cruzi Dm28c</name>
    <dbReference type="NCBI Taxonomy" id="1416333"/>
    <lineage>
        <taxon>Eukaryota</taxon>
        <taxon>Discoba</taxon>
        <taxon>Euglenozoa</taxon>
        <taxon>Kinetoplastea</taxon>
        <taxon>Metakinetoplastina</taxon>
        <taxon>Trypanosomatida</taxon>
        <taxon>Trypanosomatidae</taxon>
        <taxon>Trypanosoma</taxon>
        <taxon>Schizotrypanum</taxon>
    </lineage>
</organism>
<evidence type="ECO:0000256" key="3">
    <source>
        <dbReference type="SAM" id="MobiDB-lite"/>
    </source>
</evidence>
<comment type="caution">
    <text evidence="5">The sequence shown here is derived from an EMBL/GenBank/DDBJ whole genome shotgun (WGS) entry which is preliminary data.</text>
</comment>
<proteinExistence type="predicted"/>
<dbReference type="InterPro" id="IPR049270">
    <property type="entry name" value="CFAP58_CC"/>
</dbReference>
<gene>
    <name evidence="5" type="ORF">TCDM_00414</name>
</gene>
<feature type="compositionally biased region" description="Basic residues" evidence="3">
    <location>
        <begin position="74"/>
        <end position="85"/>
    </location>
</feature>
<protein>
    <recommendedName>
        <fullName evidence="4">Cilia- and flagella-associated protein 58 central coiled coil domain-containing protein</fullName>
    </recommendedName>
</protein>
<name>V5BCD1_TRYCR</name>
<feature type="domain" description="Cilia- and flagella-associated protein 58 central coiled coil" evidence="4">
    <location>
        <begin position="502"/>
        <end position="759"/>
    </location>
</feature>
<dbReference type="Pfam" id="PF21771">
    <property type="entry name" value="CFAP58_CC"/>
    <property type="match status" value="1"/>
</dbReference>
<feature type="coiled-coil region" evidence="2">
    <location>
        <begin position="356"/>
        <end position="464"/>
    </location>
</feature>
<feature type="compositionally biased region" description="Basic and acidic residues" evidence="3">
    <location>
        <begin position="86"/>
        <end position="97"/>
    </location>
</feature>
<feature type="region of interest" description="Disordered" evidence="3">
    <location>
        <begin position="963"/>
        <end position="985"/>
    </location>
</feature>
<evidence type="ECO:0000256" key="1">
    <source>
        <dbReference type="ARBA" id="ARBA00023054"/>
    </source>
</evidence>
<feature type="coiled-coil region" evidence="2">
    <location>
        <begin position="643"/>
        <end position="691"/>
    </location>
</feature>
<evidence type="ECO:0000313" key="5">
    <source>
        <dbReference type="EMBL" id="ESS70955.1"/>
    </source>
</evidence>
<dbReference type="OrthoDB" id="264785at2759"/>
<dbReference type="AlphaFoldDB" id="V5BCD1"/>
<keyword evidence="1 2" id="KW-0175">Coiled coil</keyword>
<evidence type="ECO:0000256" key="2">
    <source>
        <dbReference type="SAM" id="Coils"/>
    </source>
</evidence>
<reference evidence="5 6" key="1">
    <citation type="journal article" date="2014" name="Genome Announc.">
        <title>Trypanosoma cruzi Clone Dm28c Draft Genome Sequence.</title>
        <authorList>
            <person name="Grisard E.C."/>
            <person name="Teixeira S.M."/>
            <person name="de Almeida L.G."/>
            <person name="Stoco P.H."/>
            <person name="Gerber A.L."/>
            <person name="Talavera-Lopez C."/>
            <person name="Lima O.C."/>
            <person name="Andersson B."/>
            <person name="de Vasconcelos A.T."/>
        </authorList>
    </citation>
    <scope>NUCLEOTIDE SEQUENCE [LARGE SCALE GENOMIC DNA]</scope>
    <source>
        <strain evidence="5 6">Dm28c</strain>
    </source>
</reference>
<evidence type="ECO:0000313" key="6">
    <source>
        <dbReference type="Proteomes" id="UP000017861"/>
    </source>
</evidence>
<feature type="region of interest" description="Disordered" evidence="3">
    <location>
        <begin position="71"/>
        <end position="102"/>
    </location>
</feature>
<feature type="coiled-coil region" evidence="2">
    <location>
        <begin position="873"/>
        <end position="921"/>
    </location>
</feature>